<evidence type="ECO:0000313" key="2">
    <source>
        <dbReference type="Proteomes" id="UP001359886"/>
    </source>
</evidence>
<evidence type="ECO:0000313" key="1">
    <source>
        <dbReference type="EMBL" id="MEJ8567534.1"/>
    </source>
</evidence>
<keyword evidence="2" id="KW-1185">Reference proteome</keyword>
<protein>
    <submittedName>
        <fullName evidence="1">DUF1501 domain-containing protein</fullName>
    </submittedName>
</protein>
<dbReference type="Proteomes" id="UP001359886">
    <property type="component" value="Unassembled WGS sequence"/>
</dbReference>
<dbReference type="RefSeq" id="WP_354694852.1">
    <property type="nucleotide sequence ID" value="NZ_JAZHOG010000004.1"/>
</dbReference>
<reference evidence="1 2" key="1">
    <citation type="submission" date="2024-02" db="EMBL/GenBank/DDBJ databases">
        <title>A novel Wenzhouxiangellaceae bacterium, isolated from coastal sediments.</title>
        <authorList>
            <person name="Du Z.-J."/>
            <person name="Ye Y.-Q."/>
            <person name="Zhang X.-Y."/>
        </authorList>
    </citation>
    <scope>NUCLEOTIDE SEQUENCE [LARGE SCALE GENOMIC DNA]</scope>
    <source>
        <strain evidence="1 2">CH-27</strain>
    </source>
</reference>
<comment type="caution">
    <text evidence="1">The sequence shown here is derived from an EMBL/GenBank/DDBJ whole genome shotgun (WGS) entry which is preliminary data.</text>
</comment>
<dbReference type="EMBL" id="JAZHOG010000004">
    <property type="protein sequence ID" value="MEJ8567534.1"/>
    <property type="molecule type" value="Genomic_DNA"/>
</dbReference>
<organism evidence="1 2">
    <name type="scientific">Elongatibacter sediminis</name>
    <dbReference type="NCBI Taxonomy" id="3119006"/>
    <lineage>
        <taxon>Bacteria</taxon>
        <taxon>Pseudomonadati</taxon>
        <taxon>Pseudomonadota</taxon>
        <taxon>Gammaproteobacteria</taxon>
        <taxon>Chromatiales</taxon>
        <taxon>Wenzhouxiangellaceae</taxon>
        <taxon>Elongatibacter</taxon>
    </lineage>
</organism>
<sequence>MGATVPLRAWSQDCAIAEMPRTLVNVMLQGGADLRFLFMPAPGHPDPVYTGLIWQARRVLYDSEYPDYETLFENEYLPAQDNRTGLQFGIHRDAEWLWRQFGEGRVAVVCNAYCSRNRRHDQSILNADAGEPELEVLNFDRNGWGGRLVEYLGPHVNSVELGDSVSTFNKGSVPGARLDQVVHAEDMRDMALAAGSVENPASARSVLARALSSWYDVRSQETRSEQPADWPWHAFYRHYESLRDFGGRVEERLSQCQPLAESLQSMQLASSGFAQQCRNLYDLCQVPDVLQVGAVSMNYGGWDTHDGEAGEIRRNLSDLFASSGGLATTTAAIEELPYRDVSPASQLVFYFASDFGRQLVANGTAGTDHGRGTYSVLIGQQVRGGVYGEMFPQREAAPDADGRIPLQTPGADIEGQTSTDRLLATAADWVSPGAGAVVFPAASGSGLEPGVDVGTLLADA</sequence>
<dbReference type="AlphaFoldDB" id="A0AAW9RDQ6"/>
<dbReference type="Pfam" id="PF07394">
    <property type="entry name" value="DUF1501"/>
    <property type="match status" value="1"/>
</dbReference>
<gene>
    <name evidence="1" type="ORF">V3330_07840</name>
</gene>
<proteinExistence type="predicted"/>
<dbReference type="InterPro" id="IPR010869">
    <property type="entry name" value="DUF1501"/>
</dbReference>
<name>A0AAW9RDQ6_9GAMM</name>
<accession>A0AAW9RDQ6</accession>